<dbReference type="STRING" id="40998.A0A2P7ZDL4"/>
<dbReference type="InterPro" id="IPR046784">
    <property type="entry name" value="Eap1"/>
</dbReference>
<dbReference type="OrthoDB" id="2504266at2759"/>
<feature type="compositionally biased region" description="Basic and acidic residues" evidence="1">
    <location>
        <begin position="128"/>
        <end position="148"/>
    </location>
</feature>
<feature type="compositionally biased region" description="Low complexity" evidence="1">
    <location>
        <begin position="643"/>
        <end position="658"/>
    </location>
</feature>
<gene>
    <name evidence="2" type="ORF">B9Z65_5239</name>
</gene>
<dbReference type="EMBL" id="NHZQ01000236">
    <property type="protein sequence ID" value="PSK46271.1"/>
    <property type="molecule type" value="Genomic_DNA"/>
</dbReference>
<feature type="compositionally biased region" description="Polar residues" evidence="1">
    <location>
        <begin position="62"/>
        <end position="80"/>
    </location>
</feature>
<evidence type="ECO:0000313" key="3">
    <source>
        <dbReference type="Proteomes" id="UP000243723"/>
    </source>
</evidence>
<reference evidence="2 3" key="1">
    <citation type="submission" date="2017-05" db="EMBL/GenBank/DDBJ databases">
        <title>Draft genome sequence of Elsinoe australis.</title>
        <authorList>
            <person name="Cheng Q."/>
        </authorList>
    </citation>
    <scope>NUCLEOTIDE SEQUENCE [LARGE SCALE GENOMIC DNA]</scope>
    <source>
        <strain evidence="2 3">NL1</strain>
    </source>
</reference>
<feature type="compositionally biased region" description="Polar residues" evidence="1">
    <location>
        <begin position="438"/>
        <end position="452"/>
    </location>
</feature>
<dbReference type="AlphaFoldDB" id="A0A2P7ZDL4"/>
<feature type="compositionally biased region" description="Gly residues" evidence="1">
    <location>
        <begin position="749"/>
        <end position="779"/>
    </location>
</feature>
<feature type="compositionally biased region" description="Polar residues" evidence="1">
    <location>
        <begin position="474"/>
        <end position="496"/>
    </location>
</feature>
<feature type="compositionally biased region" description="Polar residues" evidence="1">
    <location>
        <begin position="363"/>
        <end position="373"/>
    </location>
</feature>
<feature type="compositionally biased region" description="Basic and acidic residues" evidence="1">
    <location>
        <begin position="261"/>
        <end position="277"/>
    </location>
</feature>
<feature type="compositionally biased region" description="Pro residues" evidence="1">
    <location>
        <begin position="722"/>
        <end position="732"/>
    </location>
</feature>
<name>A0A2P7ZDL4_9PEZI</name>
<feature type="region of interest" description="Disordered" evidence="1">
    <location>
        <begin position="21"/>
        <end position="293"/>
    </location>
</feature>
<feature type="compositionally biased region" description="Polar residues" evidence="1">
    <location>
        <begin position="508"/>
        <end position="517"/>
    </location>
</feature>
<accession>A0A2P7ZDL4</accession>
<comment type="caution">
    <text evidence="2">The sequence shown here is derived from an EMBL/GenBank/DDBJ whole genome shotgun (WGS) entry which is preliminary data.</text>
</comment>
<feature type="compositionally biased region" description="Pro residues" evidence="1">
    <location>
        <begin position="604"/>
        <end position="614"/>
    </location>
</feature>
<feature type="compositionally biased region" description="Pro residues" evidence="1">
    <location>
        <begin position="659"/>
        <end position="673"/>
    </location>
</feature>
<protein>
    <submittedName>
        <fullName evidence="2">Uncharacterized protein</fullName>
    </submittedName>
</protein>
<feature type="compositionally biased region" description="Pro residues" evidence="1">
    <location>
        <begin position="578"/>
        <end position="595"/>
    </location>
</feature>
<feature type="compositionally biased region" description="Low complexity" evidence="1">
    <location>
        <begin position="540"/>
        <end position="551"/>
    </location>
</feature>
<organism evidence="2 3">
    <name type="scientific">Elsinoe australis</name>
    <dbReference type="NCBI Taxonomy" id="40998"/>
    <lineage>
        <taxon>Eukaryota</taxon>
        <taxon>Fungi</taxon>
        <taxon>Dikarya</taxon>
        <taxon>Ascomycota</taxon>
        <taxon>Pezizomycotina</taxon>
        <taxon>Dothideomycetes</taxon>
        <taxon>Dothideomycetidae</taxon>
        <taxon>Myriangiales</taxon>
        <taxon>Elsinoaceae</taxon>
        <taxon>Elsinoe</taxon>
    </lineage>
</organism>
<feature type="compositionally biased region" description="Basic and acidic residues" evidence="1">
    <location>
        <begin position="199"/>
        <end position="244"/>
    </location>
</feature>
<feature type="region of interest" description="Disordered" evidence="1">
    <location>
        <begin position="310"/>
        <end position="794"/>
    </location>
</feature>
<feature type="compositionally biased region" description="Basic and acidic residues" evidence="1">
    <location>
        <begin position="156"/>
        <end position="191"/>
    </location>
</feature>
<sequence length="794" mass="85487">MPKLRIVYTAEQLKHLRNSPLIAKPDSLPSIEQWIDQPQENGQRKQRTQSARADESGPMGNFGSQRPSLLQTRQVRTSNGEDIVLGPPKTSFASSRNIRKSGEDGGSAAQTPQEDDFSLEAMSARTRTHVEDDSGRRRGFGADKDKEGWSTAKNGRSYENRGPAGEKERGFGRNIRDRGDRTTQGDEDPTRRNGFGQRSEQRWSREGDDKRPPRLAGREGGWRDREKRNDRDTFKDQPQEKEPEWMDEPYVDDEPQARNAADFEKWKAKMKGQKYEPAEPTPEPVISEKSPAMTKAPAPLLADAMFGTWGDSKKVESPGQPEATPPKPAGNKKASRFASMFAPKEEPRQAVPEQVAAPLAPSSLPTEDQQGFQNILMKLRGKSFNLSQEAPASSPSAGPPPGFSPGLQESRPDQGSSPNPLLQAMLASKSDSRPDSRPGSNYNPMSALSQGPPSAGDAPHHRRQESHGSLPHRNISTPEAQNIQNLLAGQRSQKQAALSKDSEFLLNLIQTKSANRPTPQPQPEHDPNFQLFLDQPPRPQTQGPPQRQPPGLMQGHQEPMFSPNHGQEPPQDRRPNTTHPPPGFFDGPHPPPNQIPPHQRRPQNGPPGFGPPPSGADFFNPEDPRHHQDRQGGPPHNPPPGFLPHMRGPPGMPGMFPHGGPPPGGPNGPPPPQFMQQRGPPGLGSLPGHGQPPPEHFGPGGPGGPGIVPPPGFPAGPNYVPGAPPGFGPPPQQQRGGLPGLNMAALGMQGFGPAQGMGIKSPGGEGLGPGPGGPGGPGGIRSPIEGYGGFGRGR</sequence>
<evidence type="ECO:0000313" key="2">
    <source>
        <dbReference type="EMBL" id="PSK46271.1"/>
    </source>
</evidence>
<dbReference type="Proteomes" id="UP000243723">
    <property type="component" value="Unassembled WGS sequence"/>
</dbReference>
<evidence type="ECO:0000256" key="1">
    <source>
        <dbReference type="SAM" id="MobiDB-lite"/>
    </source>
</evidence>
<feature type="compositionally biased region" description="Acidic residues" evidence="1">
    <location>
        <begin position="245"/>
        <end position="254"/>
    </location>
</feature>
<keyword evidence="3" id="KW-1185">Reference proteome</keyword>
<proteinExistence type="predicted"/>
<dbReference type="Pfam" id="PF20566">
    <property type="entry name" value="Eap1"/>
    <property type="match status" value="1"/>
</dbReference>